<name>A0A7M2WQV6_9BACT</name>
<dbReference type="EMBL" id="CP063458">
    <property type="protein sequence ID" value="QOV87624.1"/>
    <property type="molecule type" value="Genomic_DNA"/>
</dbReference>
<dbReference type="Proteomes" id="UP000593765">
    <property type="component" value="Chromosome"/>
</dbReference>
<dbReference type="Pfam" id="PF07627">
    <property type="entry name" value="PSCyt3"/>
    <property type="match status" value="1"/>
</dbReference>
<protein>
    <submittedName>
        <fullName evidence="3">DUF1588 domain-containing protein</fullName>
    </submittedName>
</protein>
<dbReference type="InterPro" id="IPR013039">
    <property type="entry name" value="DUF1588"/>
</dbReference>
<keyword evidence="4" id="KW-1185">Reference proteome</keyword>
<organism evidence="3 4">
    <name type="scientific">Humisphaera borealis</name>
    <dbReference type="NCBI Taxonomy" id="2807512"/>
    <lineage>
        <taxon>Bacteria</taxon>
        <taxon>Pseudomonadati</taxon>
        <taxon>Planctomycetota</taxon>
        <taxon>Phycisphaerae</taxon>
        <taxon>Tepidisphaerales</taxon>
        <taxon>Tepidisphaeraceae</taxon>
        <taxon>Humisphaera</taxon>
    </lineage>
</organism>
<dbReference type="KEGG" id="hbs:IPV69_15155"/>
<feature type="domain" description="DUF1588" evidence="2">
    <location>
        <begin position="46"/>
        <end position="142"/>
    </location>
</feature>
<gene>
    <name evidence="3" type="ORF">IPV69_15155</name>
</gene>
<dbReference type="AlphaFoldDB" id="A0A7M2WQV6"/>
<sequence>MPEVVSRTLGRGASCSLINRELALHYGLPPVEGVQLRQVSLPKGQRGGLLTQASFLTASANGVDTSPVVRGVYVQQKILGYTPPPPPPDVPLIEPDASGATNIREQLAKHRTIETCAACHRKVDPFGFALENFNAIGGWRANYSKEQKIDPSGELPTGEKFTGIADFRSLLIARHEQFTRSLTEKLMTYALGRTPEFADRAVIDGIMKNLSANKGGFKDLVRAVVLSESFGKN</sequence>
<reference evidence="3 4" key="1">
    <citation type="submission" date="2020-10" db="EMBL/GenBank/DDBJ databases">
        <title>Wide distribution of Phycisphaera-like planctomycetes from WD2101 soil group in peatlands and genome analysis of the first cultivated representative.</title>
        <authorList>
            <person name="Dedysh S.N."/>
            <person name="Beletsky A.V."/>
            <person name="Ivanova A."/>
            <person name="Kulichevskaya I.S."/>
            <person name="Suzina N.E."/>
            <person name="Philippov D.A."/>
            <person name="Rakitin A.L."/>
            <person name="Mardanov A.V."/>
            <person name="Ravin N.V."/>
        </authorList>
    </citation>
    <scope>NUCLEOTIDE SEQUENCE [LARGE SCALE GENOMIC DNA]</scope>
    <source>
        <strain evidence="3 4">M1803</strain>
    </source>
</reference>
<evidence type="ECO:0000259" key="1">
    <source>
        <dbReference type="Pfam" id="PF07624"/>
    </source>
</evidence>
<feature type="domain" description="DUF1585" evidence="1">
    <location>
        <begin position="158"/>
        <end position="230"/>
    </location>
</feature>
<evidence type="ECO:0000313" key="3">
    <source>
        <dbReference type="EMBL" id="QOV87624.1"/>
    </source>
</evidence>
<evidence type="ECO:0000313" key="4">
    <source>
        <dbReference type="Proteomes" id="UP000593765"/>
    </source>
</evidence>
<accession>A0A7M2WQV6</accession>
<dbReference type="InterPro" id="IPR011478">
    <property type="entry name" value="DUF1585"/>
</dbReference>
<dbReference type="RefSeq" id="WP_206290532.1">
    <property type="nucleotide sequence ID" value="NZ_CP063458.1"/>
</dbReference>
<dbReference type="Pfam" id="PF07624">
    <property type="entry name" value="PSD2"/>
    <property type="match status" value="1"/>
</dbReference>
<proteinExistence type="predicted"/>
<evidence type="ECO:0000259" key="2">
    <source>
        <dbReference type="Pfam" id="PF07627"/>
    </source>
</evidence>